<reference evidence="1 2" key="1">
    <citation type="submission" date="2016-02" db="EMBL/GenBank/DDBJ databases">
        <title>Genome sequence of Halalkalicoccus paucihalophilus DSM 24557.</title>
        <authorList>
            <person name="Poehlein A."/>
            <person name="Daniel R."/>
        </authorList>
    </citation>
    <scope>NUCLEOTIDE SEQUENCE [LARGE SCALE GENOMIC DNA]</scope>
    <source>
        <strain evidence="1 2">DSM 24557</strain>
    </source>
</reference>
<dbReference type="Proteomes" id="UP000075321">
    <property type="component" value="Unassembled WGS sequence"/>
</dbReference>
<proteinExistence type="predicted"/>
<organism evidence="1 2">
    <name type="scientific">Halalkalicoccus paucihalophilus</name>
    <dbReference type="NCBI Taxonomy" id="1008153"/>
    <lineage>
        <taxon>Archaea</taxon>
        <taxon>Methanobacteriati</taxon>
        <taxon>Methanobacteriota</taxon>
        <taxon>Stenosarchaea group</taxon>
        <taxon>Halobacteria</taxon>
        <taxon>Halobacteriales</taxon>
        <taxon>Halococcaceae</taxon>
        <taxon>Halalkalicoccus</taxon>
    </lineage>
</organism>
<dbReference type="AlphaFoldDB" id="A0A151A9P4"/>
<dbReference type="EMBL" id="LTAZ01000013">
    <property type="protein sequence ID" value="KYH24426.1"/>
    <property type="molecule type" value="Genomic_DNA"/>
</dbReference>
<sequence length="78" mass="8728">MDYAPVLTAGECVDIVVSALTPPDKLAEPSLSPQFGSVKSAQFLIFIRQIVPRRSDIDDWSENNTMINEYSAEYYSIL</sequence>
<gene>
    <name evidence="1" type="ORF">HAPAU_34090</name>
</gene>
<dbReference type="PATRIC" id="fig|1008153.3.peg.3589"/>
<evidence type="ECO:0000313" key="1">
    <source>
        <dbReference type="EMBL" id="KYH24426.1"/>
    </source>
</evidence>
<evidence type="ECO:0000313" key="2">
    <source>
        <dbReference type="Proteomes" id="UP000075321"/>
    </source>
</evidence>
<name>A0A151A9P4_9EURY</name>
<protein>
    <submittedName>
        <fullName evidence="1">Uncharacterized protein</fullName>
    </submittedName>
</protein>
<comment type="caution">
    <text evidence="1">The sequence shown here is derived from an EMBL/GenBank/DDBJ whole genome shotgun (WGS) entry which is preliminary data.</text>
</comment>
<accession>A0A151A9P4</accession>
<keyword evidence="2" id="KW-1185">Reference proteome</keyword>